<dbReference type="Proteomes" id="UP000299102">
    <property type="component" value="Unassembled WGS sequence"/>
</dbReference>
<sequence>MVSLDIEGAFDNAWWLALKAQLLAYNCPVNLYGMVKATFGTGLVHCWGVRNKLRFAPSKTLDGADQKLKYDDPVVHMNGEQISHWRNTPSGLARAAKATWGLSSEVVRTIYITVIEPTVLYASCAWAPATGKLGVRKMLDAVQRSVAFGRRSPHSVPAFRADPLEAALPTWARETRISATCFTLRTCPRSRASRPDPRRWTVSRWSDHTDGSRIEAKSVRPLTEWRDGEETWYSTSGSIPSARSSRLRWSRCKRAIRRVKNGKDGLVNIFSDQVSGLTGLKTYHPLAKKLGATSPEIVAEGRPRLFWVRAHAGIAGNERRRTRQARRPPKDGSGL</sequence>
<evidence type="ECO:0000313" key="1">
    <source>
        <dbReference type="EMBL" id="GBP98475.1"/>
    </source>
</evidence>
<organism evidence="1 2">
    <name type="scientific">Eumeta variegata</name>
    <name type="common">Bagworm moth</name>
    <name type="synonym">Eumeta japonica</name>
    <dbReference type="NCBI Taxonomy" id="151549"/>
    <lineage>
        <taxon>Eukaryota</taxon>
        <taxon>Metazoa</taxon>
        <taxon>Ecdysozoa</taxon>
        <taxon>Arthropoda</taxon>
        <taxon>Hexapoda</taxon>
        <taxon>Insecta</taxon>
        <taxon>Pterygota</taxon>
        <taxon>Neoptera</taxon>
        <taxon>Endopterygota</taxon>
        <taxon>Lepidoptera</taxon>
        <taxon>Glossata</taxon>
        <taxon>Ditrysia</taxon>
        <taxon>Tineoidea</taxon>
        <taxon>Psychidae</taxon>
        <taxon>Oiketicinae</taxon>
        <taxon>Eumeta</taxon>
    </lineage>
</organism>
<protein>
    <recommendedName>
        <fullName evidence="3">RNase H type-1 domain-containing protein</fullName>
    </recommendedName>
</protein>
<name>A0A4C2AI14_EUMVA</name>
<evidence type="ECO:0008006" key="3">
    <source>
        <dbReference type="Google" id="ProtNLM"/>
    </source>
</evidence>
<accession>A0A4C2AI14</accession>
<reference evidence="1 2" key="1">
    <citation type="journal article" date="2019" name="Commun. Biol.">
        <title>The bagworm genome reveals a unique fibroin gene that provides high tensile strength.</title>
        <authorList>
            <person name="Kono N."/>
            <person name="Nakamura H."/>
            <person name="Ohtoshi R."/>
            <person name="Tomita M."/>
            <person name="Numata K."/>
            <person name="Arakawa K."/>
        </authorList>
    </citation>
    <scope>NUCLEOTIDE SEQUENCE [LARGE SCALE GENOMIC DNA]</scope>
</reference>
<proteinExistence type="predicted"/>
<gene>
    <name evidence="1" type="ORF">EVAR_59901_1</name>
</gene>
<dbReference type="AlphaFoldDB" id="A0A4C2AI14"/>
<evidence type="ECO:0000313" key="2">
    <source>
        <dbReference type="Proteomes" id="UP000299102"/>
    </source>
</evidence>
<comment type="caution">
    <text evidence="1">The sequence shown here is derived from an EMBL/GenBank/DDBJ whole genome shotgun (WGS) entry which is preliminary data.</text>
</comment>
<keyword evidence="2" id="KW-1185">Reference proteome</keyword>
<dbReference type="EMBL" id="BGZK01003148">
    <property type="protein sequence ID" value="GBP98475.1"/>
    <property type="molecule type" value="Genomic_DNA"/>
</dbReference>
<dbReference type="OrthoDB" id="6597836at2759"/>